<dbReference type="AlphaFoldDB" id="A0A4R1NDP1"/>
<keyword evidence="2" id="KW-1185">Reference proteome</keyword>
<organism evidence="1 2">
    <name type="scientific">Sodalis ligni</name>
    <dbReference type="NCBI Taxonomy" id="2697027"/>
    <lineage>
        <taxon>Bacteria</taxon>
        <taxon>Pseudomonadati</taxon>
        <taxon>Pseudomonadota</taxon>
        <taxon>Gammaproteobacteria</taxon>
        <taxon>Enterobacterales</taxon>
        <taxon>Bruguierivoracaceae</taxon>
        <taxon>Sodalis</taxon>
    </lineage>
</organism>
<protein>
    <submittedName>
        <fullName evidence="1">Uncharacterized protein</fullName>
    </submittedName>
</protein>
<reference evidence="1 2" key="1">
    <citation type="submission" date="2019-02" db="EMBL/GenBank/DDBJ databases">
        <title>Investigation of anaerobic lignin degradation for improved lignocellulosic biofuels.</title>
        <authorList>
            <person name="Deangelis K."/>
        </authorList>
    </citation>
    <scope>NUCLEOTIDE SEQUENCE [LARGE SCALE GENOMIC DNA]</scope>
    <source>
        <strain evidence="1 2">159R</strain>
    </source>
</reference>
<gene>
    <name evidence="1" type="ORF">EZJ58_3092</name>
</gene>
<proteinExistence type="predicted"/>
<evidence type="ECO:0000313" key="1">
    <source>
        <dbReference type="EMBL" id="TCL04939.1"/>
    </source>
</evidence>
<evidence type="ECO:0000313" key="2">
    <source>
        <dbReference type="Proteomes" id="UP000294555"/>
    </source>
</evidence>
<accession>A0A4R1NDP1</accession>
<comment type="caution">
    <text evidence="1">The sequence shown here is derived from an EMBL/GenBank/DDBJ whole genome shotgun (WGS) entry which is preliminary data.</text>
</comment>
<dbReference type="EMBL" id="SJOI01000001">
    <property type="protein sequence ID" value="TCL04939.1"/>
    <property type="molecule type" value="Genomic_DNA"/>
</dbReference>
<name>A0A4R1NDP1_9GAMM</name>
<sequence>MARSPFNTLGAASVLAQSAFNTLGAASVLAQSAFNTPGAASVLAVDYKGLFPFKLFYQGFKLFLGIQPRCFRLFQLGFYLGLALQTGGEISFTGDIVQR</sequence>
<dbReference type="Proteomes" id="UP000294555">
    <property type="component" value="Unassembled WGS sequence"/>
</dbReference>